<dbReference type="InterPro" id="IPR011665">
    <property type="entry name" value="BRF1_TBP-bd_dom"/>
</dbReference>
<keyword evidence="5" id="KW-0862">Zinc</keyword>
<feature type="domain" description="TFIIB-type" evidence="13">
    <location>
        <begin position="2"/>
        <end position="33"/>
    </location>
</feature>
<dbReference type="Gene3D" id="2.20.25.10">
    <property type="match status" value="1"/>
</dbReference>
<feature type="compositionally biased region" description="Acidic residues" evidence="12">
    <location>
        <begin position="613"/>
        <end position="630"/>
    </location>
</feature>
<gene>
    <name evidence="14" type="ORF">XYLVIOL_LOCUS10638</name>
</gene>
<keyword evidence="3" id="KW-0479">Metal-binding</keyword>
<dbReference type="InterPro" id="IPR036915">
    <property type="entry name" value="Cyclin-like_sf"/>
</dbReference>
<feature type="region of interest" description="Disordered" evidence="12">
    <location>
        <begin position="464"/>
        <end position="496"/>
    </location>
</feature>
<dbReference type="Pfam" id="PF08271">
    <property type="entry name" value="Zn_Ribbon_TF"/>
    <property type="match status" value="1"/>
</dbReference>
<dbReference type="Proteomes" id="UP001642520">
    <property type="component" value="Unassembled WGS sequence"/>
</dbReference>
<evidence type="ECO:0000256" key="4">
    <source>
        <dbReference type="ARBA" id="ARBA00022771"/>
    </source>
</evidence>
<keyword evidence="8" id="KW-0804">Transcription</keyword>
<keyword evidence="4 11" id="KW-0863">Zinc-finger</keyword>
<dbReference type="Gene3D" id="1.20.5.650">
    <property type="entry name" value="Single helix bin"/>
    <property type="match status" value="1"/>
</dbReference>
<dbReference type="Pfam" id="PF07741">
    <property type="entry name" value="BRF1"/>
    <property type="match status" value="1"/>
</dbReference>
<keyword evidence="15" id="KW-1185">Reference proteome</keyword>
<feature type="compositionally biased region" description="Acidic residues" evidence="12">
    <location>
        <begin position="645"/>
        <end position="659"/>
    </location>
</feature>
<evidence type="ECO:0000259" key="13">
    <source>
        <dbReference type="PROSITE" id="PS51134"/>
    </source>
</evidence>
<evidence type="ECO:0000256" key="1">
    <source>
        <dbReference type="ARBA" id="ARBA00004123"/>
    </source>
</evidence>
<organism evidence="14 15">
    <name type="scientific">Xylocopa violacea</name>
    <name type="common">Violet carpenter bee</name>
    <name type="synonym">Apis violacea</name>
    <dbReference type="NCBI Taxonomy" id="135666"/>
    <lineage>
        <taxon>Eukaryota</taxon>
        <taxon>Metazoa</taxon>
        <taxon>Ecdysozoa</taxon>
        <taxon>Arthropoda</taxon>
        <taxon>Hexapoda</taxon>
        <taxon>Insecta</taxon>
        <taxon>Pterygota</taxon>
        <taxon>Neoptera</taxon>
        <taxon>Endopterygota</taxon>
        <taxon>Hymenoptera</taxon>
        <taxon>Apocrita</taxon>
        <taxon>Aculeata</taxon>
        <taxon>Apoidea</taxon>
        <taxon>Anthophila</taxon>
        <taxon>Apidae</taxon>
        <taxon>Xylocopa</taxon>
        <taxon>Xylocopa</taxon>
    </lineage>
</organism>
<dbReference type="SUPFAM" id="SSF47954">
    <property type="entry name" value="Cyclin-like"/>
    <property type="match status" value="2"/>
</dbReference>
<proteinExistence type="inferred from homology"/>
<dbReference type="InterPro" id="IPR013150">
    <property type="entry name" value="TFIIB_cyclin"/>
</dbReference>
<dbReference type="PANTHER" id="PTHR11618:SF4">
    <property type="entry name" value="TRANSCRIPTION FACTOR IIIB 90 KDA SUBUNIT"/>
    <property type="match status" value="1"/>
</dbReference>
<feature type="compositionally biased region" description="Basic residues" evidence="12">
    <location>
        <begin position="479"/>
        <end position="490"/>
    </location>
</feature>
<dbReference type="PROSITE" id="PS51134">
    <property type="entry name" value="ZF_TFIIB"/>
    <property type="match status" value="1"/>
</dbReference>
<accession>A0ABP1PEL3</accession>
<evidence type="ECO:0000256" key="11">
    <source>
        <dbReference type="PROSITE-ProRule" id="PRU00469"/>
    </source>
</evidence>
<evidence type="ECO:0000256" key="2">
    <source>
        <dbReference type="ARBA" id="ARBA00010857"/>
    </source>
</evidence>
<comment type="caution">
    <text evidence="14">The sequence shown here is derived from an EMBL/GenBank/DDBJ whole genome shotgun (WGS) entry which is preliminary data.</text>
</comment>
<keyword evidence="7" id="KW-0010">Activator</keyword>
<dbReference type="SMART" id="SM00385">
    <property type="entry name" value="CYCLIN"/>
    <property type="match status" value="2"/>
</dbReference>
<dbReference type="CDD" id="cd20553">
    <property type="entry name" value="CYCLIN_TFIIIB90_rpt1"/>
    <property type="match status" value="1"/>
</dbReference>
<dbReference type="InterPro" id="IPR013137">
    <property type="entry name" value="Znf_TFIIB"/>
</dbReference>
<dbReference type="Gene3D" id="1.10.472.10">
    <property type="entry name" value="Cyclin-like"/>
    <property type="match status" value="2"/>
</dbReference>
<name>A0ABP1PEL3_XYLVO</name>
<dbReference type="PANTHER" id="PTHR11618">
    <property type="entry name" value="TRANSCRIPTION INITIATION FACTOR IIB-RELATED"/>
    <property type="match status" value="1"/>
</dbReference>
<dbReference type="EMBL" id="CAXAJV020001301">
    <property type="protein sequence ID" value="CAL7951664.1"/>
    <property type="molecule type" value="Genomic_DNA"/>
</dbReference>
<evidence type="ECO:0000256" key="10">
    <source>
        <dbReference type="ARBA" id="ARBA00031009"/>
    </source>
</evidence>
<dbReference type="CDD" id="cd20554">
    <property type="entry name" value="CYCLIN_TFIIIB90_rpt2"/>
    <property type="match status" value="1"/>
</dbReference>
<evidence type="ECO:0000313" key="15">
    <source>
        <dbReference type="Proteomes" id="UP001642520"/>
    </source>
</evidence>
<evidence type="ECO:0000256" key="9">
    <source>
        <dbReference type="ARBA" id="ARBA00023242"/>
    </source>
</evidence>
<evidence type="ECO:0000256" key="8">
    <source>
        <dbReference type="ARBA" id="ARBA00023163"/>
    </source>
</evidence>
<dbReference type="Pfam" id="PF00382">
    <property type="entry name" value="TFIIB"/>
    <property type="match status" value="2"/>
</dbReference>
<keyword evidence="6" id="KW-0805">Transcription regulation</keyword>
<keyword evidence="9" id="KW-0539">Nucleus</keyword>
<evidence type="ECO:0000256" key="5">
    <source>
        <dbReference type="ARBA" id="ARBA00022833"/>
    </source>
</evidence>
<evidence type="ECO:0000256" key="6">
    <source>
        <dbReference type="ARBA" id="ARBA00023015"/>
    </source>
</evidence>
<feature type="region of interest" description="Disordered" evidence="12">
    <location>
        <begin position="547"/>
        <end position="659"/>
    </location>
</feature>
<evidence type="ECO:0000256" key="3">
    <source>
        <dbReference type="ARBA" id="ARBA00022723"/>
    </source>
</evidence>
<comment type="subcellular location">
    <subcellularLocation>
        <location evidence="1">Nucleus</location>
    </subcellularLocation>
</comment>
<sequence length="659" mass="74109">MSGSKCRNCGSTNIETDPARGDAVCTECGVVLEDQLIVSETAFKETPSGNMMVLGQFVANDSTGGATGFGATYHVNGKESRGITLQNARKGITHLCMQLRLNQHCIDTSINFYKMALNRQLTRGRKQAHNHAACVYITCRTEGTAHMLIDISDVLQICVHELGRTYLRFTQALCINIPSVDPCLYIMRFANKLEFGEKTHEVSMTAIRVVQRMKRDSIHSGRRPSGLCGAALLMAARLHEFNRSPADIIKIVKVHESTLRKRLVEFGDTPSSALTLEEFMTVDLEEEQDPPAFKAARKKDRERLQRLENIDTQINDLQAEIDRQLDEQKLGKARKRKDAAFIEKEDTERFITESNLDVIKNYVENDVDDPDSGIQDSESNNANRRLITGLGPNIASMGLISASDRENETKEQTNANFENNTGEIDIADLDDEELDGYIMTEKEAQFKHNLWNKVNAEYLLQQKEKEEKRQKEKEEGKPEKKRRRTTKRNKNQISANTAGEAIEKMLQVKKISSKINYEVLKSLNVNLNTMSKEQKAEEPVQLSKIEADNTASSSKISNATNPPKIQDKPVTPTVKKARLAKPQIPSIKKEEPQAPVDIKINSAESTLSRVDTCDIDETDDYIDEDVEADPTEMTVGEMLGRQGSEDENDFGYGYDEDDY</sequence>
<evidence type="ECO:0000313" key="14">
    <source>
        <dbReference type="EMBL" id="CAL7951664.1"/>
    </source>
</evidence>
<dbReference type="PRINTS" id="PR00685">
    <property type="entry name" value="TIFACTORIIB"/>
</dbReference>
<dbReference type="InterPro" id="IPR000812">
    <property type="entry name" value="TFIIB"/>
</dbReference>
<evidence type="ECO:0000256" key="12">
    <source>
        <dbReference type="SAM" id="MobiDB-lite"/>
    </source>
</evidence>
<comment type="similarity">
    <text evidence="2">Belongs to the TFIIB family.</text>
</comment>
<evidence type="ECO:0000256" key="7">
    <source>
        <dbReference type="ARBA" id="ARBA00023159"/>
    </source>
</evidence>
<reference evidence="14 15" key="1">
    <citation type="submission" date="2024-08" db="EMBL/GenBank/DDBJ databases">
        <authorList>
            <person name="Will J Nash"/>
            <person name="Angela Man"/>
            <person name="Seanna McTaggart"/>
            <person name="Kendall Baker"/>
            <person name="Tom Barker"/>
            <person name="Leah Catchpole"/>
            <person name="Alex Durrant"/>
            <person name="Karim Gharbi"/>
            <person name="Naomi Irish"/>
            <person name="Gemy Kaithakottil"/>
            <person name="Debby Ku"/>
            <person name="Aaliyah Providence"/>
            <person name="Felix Shaw"/>
            <person name="David Swarbreck"/>
            <person name="Chris Watkins"/>
            <person name="Ann M. McCartney"/>
            <person name="Giulio Formenti"/>
            <person name="Alice Mouton"/>
            <person name="Noel Vella"/>
            <person name="Bjorn M von Reumont"/>
            <person name="Adriana Vella"/>
            <person name="Wilfried Haerty"/>
        </authorList>
    </citation>
    <scope>NUCLEOTIDE SEQUENCE [LARGE SCALE GENOMIC DNA]</scope>
</reference>
<dbReference type="SUPFAM" id="SSF57783">
    <property type="entry name" value="Zinc beta-ribbon"/>
    <property type="match status" value="1"/>
</dbReference>
<dbReference type="InterPro" id="IPR013763">
    <property type="entry name" value="Cyclin-like_dom"/>
</dbReference>
<protein>
    <recommendedName>
        <fullName evidence="10">B-related factor 1</fullName>
    </recommendedName>
</protein>
<feature type="compositionally biased region" description="Polar residues" evidence="12">
    <location>
        <begin position="549"/>
        <end position="563"/>
    </location>
</feature>
<feature type="compositionally biased region" description="Basic and acidic residues" evidence="12">
    <location>
        <begin position="464"/>
        <end position="478"/>
    </location>
</feature>